<evidence type="ECO:0000313" key="2">
    <source>
        <dbReference type="Proteomes" id="UP000072421"/>
    </source>
</evidence>
<gene>
    <name evidence="1" type="ORF">CFter6_0693</name>
</gene>
<organism evidence="1">
    <name type="scientific">Collimonas fungivorans</name>
    <dbReference type="NCBI Taxonomy" id="158899"/>
    <lineage>
        <taxon>Bacteria</taxon>
        <taxon>Pseudomonadati</taxon>
        <taxon>Pseudomonadota</taxon>
        <taxon>Betaproteobacteria</taxon>
        <taxon>Burkholderiales</taxon>
        <taxon>Oxalobacteraceae</taxon>
        <taxon>Collimonas</taxon>
    </lineage>
</organism>
<evidence type="ECO:0000313" key="1">
    <source>
        <dbReference type="EMBL" id="AMO93418.1"/>
    </source>
</evidence>
<proteinExistence type="predicted"/>
<name>A0A127P6S9_9BURK</name>
<accession>A0A127P6S9</accession>
<dbReference type="Proteomes" id="UP000072421">
    <property type="component" value="Chromosome"/>
</dbReference>
<sequence>MLLPAALPRREIRHEPESTTCNCGCPLKRTGEDIAEKLDYHPVSLRSSAMYAAKGAAANAKH</sequence>
<protein>
    <submittedName>
        <fullName evidence="1">Helix-turn-helix domain of transposase IS66 family protein</fullName>
    </submittedName>
</protein>
<dbReference type="AlphaFoldDB" id="A0A127P6S9"/>
<reference evidence="1 2" key="1">
    <citation type="submission" date="2015-11" db="EMBL/GenBank/DDBJ databases">
        <title>Exploring the genomic traits of fungus-feeding bacterial genus Collimonas.</title>
        <authorList>
            <person name="Song C."/>
            <person name="Schmidt R."/>
            <person name="de Jager V."/>
            <person name="Krzyzanowska D."/>
            <person name="Jongedijk E."/>
            <person name="Cankar K."/>
            <person name="Beekwilder J."/>
            <person name="van Veen A."/>
            <person name="de Boer W."/>
            <person name="van Veen J.A."/>
            <person name="Garbeva P."/>
        </authorList>
    </citation>
    <scope>NUCLEOTIDE SEQUENCE [LARGE SCALE GENOMIC DNA]</scope>
    <source>
        <strain evidence="1 2">Ter6</strain>
    </source>
</reference>
<dbReference type="EMBL" id="CP013232">
    <property type="protein sequence ID" value="AMO93418.1"/>
    <property type="molecule type" value="Genomic_DNA"/>
</dbReference>
<dbReference type="PATRIC" id="fig|158899.10.peg.712"/>